<dbReference type="EMBL" id="CP054705">
    <property type="protein sequence ID" value="QQK75051.1"/>
    <property type="molecule type" value="Genomic_DNA"/>
</dbReference>
<reference evidence="6 7" key="1">
    <citation type="submission" date="2020-06" db="EMBL/GenBank/DDBJ databases">
        <title>Genomic analysis of Salicibibacter sp. NKC5-3.</title>
        <authorList>
            <person name="Oh Y.J."/>
        </authorList>
    </citation>
    <scope>NUCLEOTIDE SEQUENCE [LARGE SCALE GENOMIC DNA]</scope>
    <source>
        <strain evidence="6 7">NKC5-3</strain>
    </source>
</reference>
<accession>A0A7T6Z1N2</accession>
<name>A0A7T6Z1N2_9BACI</name>
<dbReference type="GO" id="GO:0033281">
    <property type="term" value="C:TAT protein transport complex"/>
    <property type="evidence" value="ECO:0007669"/>
    <property type="project" value="UniProtKB-UniRule"/>
</dbReference>
<dbReference type="GO" id="GO:0065002">
    <property type="term" value="P:intracellular protein transmembrane transport"/>
    <property type="evidence" value="ECO:0007669"/>
    <property type="project" value="TreeGrafter"/>
</dbReference>
<dbReference type="PRINTS" id="PR01840">
    <property type="entry name" value="TATCFAMILY"/>
</dbReference>
<dbReference type="PANTHER" id="PTHR30371">
    <property type="entry name" value="SEC-INDEPENDENT PROTEIN TRANSLOCASE PROTEIN TATC"/>
    <property type="match status" value="1"/>
</dbReference>
<keyword evidence="4 5" id="KW-0472">Membrane</keyword>
<dbReference type="PROSITE" id="PS01218">
    <property type="entry name" value="TATC"/>
    <property type="match status" value="1"/>
</dbReference>
<feature type="transmembrane region" description="Helical" evidence="5">
    <location>
        <begin position="215"/>
        <end position="234"/>
    </location>
</feature>
<keyword evidence="5" id="KW-0653">Protein transport</keyword>
<comment type="function">
    <text evidence="5">Part of the twin-arginine translocation (Tat) system that transports large folded proteins containing a characteristic twin-arginine motif in their signal peptide across membranes.</text>
</comment>
<dbReference type="InterPro" id="IPR002033">
    <property type="entry name" value="TatC"/>
</dbReference>
<comment type="subunit">
    <text evidence="5">Forms a complex with TatA.</text>
</comment>
<evidence type="ECO:0000256" key="4">
    <source>
        <dbReference type="ARBA" id="ARBA00023136"/>
    </source>
</evidence>
<evidence type="ECO:0000313" key="6">
    <source>
        <dbReference type="EMBL" id="QQK75051.1"/>
    </source>
</evidence>
<dbReference type="AlphaFoldDB" id="A0A7T6Z1N2"/>
<feature type="transmembrane region" description="Helical" evidence="5">
    <location>
        <begin position="24"/>
        <end position="47"/>
    </location>
</feature>
<proteinExistence type="inferred from homology"/>
<evidence type="ECO:0000256" key="3">
    <source>
        <dbReference type="ARBA" id="ARBA00022989"/>
    </source>
</evidence>
<dbReference type="PANTHER" id="PTHR30371:SF4">
    <property type="entry name" value="SEC-INDEPENDENT PROTEIN TRANSLOCASE PROTEIN TATCD"/>
    <property type="match status" value="1"/>
</dbReference>
<feature type="transmembrane region" description="Helical" evidence="5">
    <location>
        <begin position="107"/>
        <end position="131"/>
    </location>
</feature>
<dbReference type="GO" id="GO:0009977">
    <property type="term" value="F:proton motive force dependent protein transmembrane transporter activity"/>
    <property type="evidence" value="ECO:0007669"/>
    <property type="project" value="TreeGrafter"/>
</dbReference>
<evidence type="ECO:0000256" key="1">
    <source>
        <dbReference type="ARBA" id="ARBA00004141"/>
    </source>
</evidence>
<comment type="subcellular location">
    <subcellularLocation>
        <location evidence="5">Cell membrane</location>
        <topology evidence="5">Multi-pass membrane protein</topology>
    </subcellularLocation>
    <subcellularLocation>
        <location evidence="1">Membrane</location>
        <topology evidence="1">Multi-pass membrane protein</topology>
    </subcellularLocation>
</comment>
<feature type="transmembrane region" description="Helical" evidence="5">
    <location>
        <begin position="192"/>
        <end position="209"/>
    </location>
</feature>
<keyword evidence="2 5" id="KW-0812">Transmembrane</keyword>
<dbReference type="RefSeq" id="WP_200127605.1">
    <property type="nucleotide sequence ID" value="NZ_CP054705.1"/>
</dbReference>
<keyword evidence="5" id="KW-0811">Translocation</keyword>
<dbReference type="InterPro" id="IPR019820">
    <property type="entry name" value="Sec-indep_translocase_CS"/>
</dbReference>
<comment type="similarity">
    <text evidence="5">Belongs to the TatC family.</text>
</comment>
<dbReference type="Pfam" id="PF00902">
    <property type="entry name" value="TatC"/>
    <property type="match status" value="1"/>
</dbReference>
<dbReference type="GO" id="GO:0043953">
    <property type="term" value="P:protein transport by the Tat complex"/>
    <property type="evidence" value="ECO:0007669"/>
    <property type="project" value="UniProtKB-UniRule"/>
</dbReference>
<evidence type="ECO:0000313" key="7">
    <source>
        <dbReference type="Proteomes" id="UP000595823"/>
    </source>
</evidence>
<dbReference type="HAMAP" id="MF_00902">
    <property type="entry name" value="TatC"/>
    <property type="match status" value="1"/>
</dbReference>
<organism evidence="6 7">
    <name type="scientific">Salicibibacter cibarius</name>
    <dbReference type="NCBI Taxonomy" id="2743000"/>
    <lineage>
        <taxon>Bacteria</taxon>
        <taxon>Bacillati</taxon>
        <taxon>Bacillota</taxon>
        <taxon>Bacilli</taxon>
        <taxon>Bacillales</taxon>
        <taxon>Bacillaceae</taxon>
        <taxon>Salicibibacter</taxon>
    </lineage>
</organism>
<keyword evidence="5" id="KW-1003">Cell membrane</keyword>
<dbReference type="Proteomes" id="UP000595823">
    <property type="component" value="Chromosome"/>
</dbReference>
<keyword evidence="7" id="KW-1185">Reference proteome</keyword>
<gene>
    <name evidence="5 6" type="primary">tatC</name>
    <name evidence="6" type="ORF">HUG15_05165</name>
</gene>
<sequence>MATSESTAMDKQPAMEHIIILRGAVIRSLLVFAFMFIAIFILLRFYVDFLTGDHHLVMLGPLDTLRLYFTLSGVLGLGLSAPYLAFEAWRFVKPALSEKEAAALFNYIPAIFFCFVTGLAFGFFVIHPLAFSFLMNLGEVHFEMMITAQEYFSFMVMSTLPVGFLFELPVVLMCLTSFGLLNPYSLRNVRKYAYFALFCISVLITPPDFLTDVLIVLPFIILYEIGILLSIRVYKRKQEEEATV</sequence>
<keyword evidence="3 5" id="KW-1133">Transmembrane helix</keyword>
<evidence type="ECO:0000256" key="2">
    <source>
        <dbReference type="ARBA" id="ARBA00022692"/>
    </source>
</evidence>
<feature type="transmembrane region" description="Helical" evidence="5">
    <location>
        <begin position="67"/>
        <end position="86"/>
    </location>
</feature>
<keyword evidence="5" id="KW-0813">Transport</keyword>
<dbReference type="KEGG" id="scia:HUG15_05165"/>
<dbReference type="NCBIfam" id="TIGR00945">
    <property type="entry name" value="tatC"/>
    <property type="match status" value="1"/>
</dbReference>
<evidence type="ECO:0000256" key="5">
    <source>
        <dbReference type="HAMAP-Rule" id="MF_00902"/>
    </source>
</evidence>
<feature type="transmembrane region" description="Helical" evidence="5">
    <location>
        <begin position="151"/>
        <end position="180"/>
    </location>
</feature>
<protein>
    <recommendedName>
        <fullName evidence="5">Sec-independent protein translocase protein TatC</fullName>
    </recommendedName>
</protein>